<organism evidence="2">
    <name type="scientific">Timema douglasi</name>
    <name type="common">Walking stick</name>
    <dbReference type="NCBI Taxonomy" id="61478"/>
    <lineage>
        <taxon>Eukaryota</taxon>
        <taxon>Metazoa</taxon>
        <taxon>Ecdysozoa</taxon>
        <taxon>Arthropoda</taxon>
        <taxon>Hexapoda</taxon>
        <taxon>Insecta</taxon>
        <taxon>Pterygota</taxon>
        <taxon>Neoptera</taxon>
        <taxon>Polyneoptera</taxon>
        <taxon>Phasmatodea</taxon>
        <taxon>Timematodea</taxon>
        <taxon>Timematoidea</taxon>
        <taxon>Timematidae</taxon>
        <taxon>Timema</taxon>
    </lineage>
</organism>
<accession>A0A7R8VV32</accession>
<evidence type="ECO:0000313" key="2">
    <source>
        <dbReference type="EMBL" id="CAD7205273.1"/>
    </source>
</evidence>
<dbReference type="EMBL" id="OA574567">
    <property type="protein sequence ID" value="CAD7205273.1"/>
    <property type="molecule type" value="Genomic_DNA"/>
</dbReference>
<gene>
    <name evidence="2" type="ORF">TDIB3V08_LOCUS11425</name>
</gene>
<protein>
    <submittedName>
        <fullName evidence="2">Uncharacterized protein</fullName>
    </submittedName>
</protein>
<evidence type="ECO:0000256" key="1">
    <source>
        <dbReference type="SAM" id="MobiDB-lite"/>
    </source>
</evidence>
<feature type="region of interest" description="Disordered" evidence="1">
    <location>
        <begin position="70"/>
        <end position="94"/>
    </location>
</feature>
<reference evidence="2" key="1">
    <citation type="submission" date="2020-11" db="EMBL/GenBank/DDBJ databases">
        <authorList>
            <person name="Tran Van P."/>
        </authorList>
    </citation>
    <scope>NUCLEOTIDE SEQUENCE</scope>
</reference>
<name>A0A7R8VV32_TIMDO</name>
<dbReference type="AlphaFoldDB" id="A0A7R8VV32"/>
<feature type="region of interest" description="Disordered" evidence="1">
    <location>
        <begin position="195"/>
        <end position="225"/>
    </location>
</feature>
<sequence>MFDVGDIGYPSRTKIAFRDVRPGCLRLYKRHKKGEKKFKKTEPRVANLVLSTTRDGSVCNRGWVVKVQHNRPDLWPQGGGSTGSPHPSEASGQVMTPHRHHLDACRLVMDRQISAAQDQHPQAARSTLQLLFVPRVCCVQGQPVLAVGAGMTDKTSLLGECSPTHSAPVRPLPRLSPVWVRRCLTSSPLDLNVAPQSRHSRALSPPRFAGPRPPVSRTLSGSRRCPSASGSVSAVSGGLLPTTAGGILASCALLRPRQYLTCFSRKRGLVNAVSQCWQGNATPGHNRIYTDNYCNCSICYKYKHLSHKTETYSIARMSTPVEPATDTTLPATNNAPGLNNMPR</sequence>
<proteinExistence type="predicted"/>
<feature type="compositionally biased region" description="Polar residues" evidence="1">
    <location>
        <begin position="325"/>
        <end position="343"/>
    </location>
</feature>
<feature type="region of interest" description="Disordered" evidence="1">
    <location>
        <begin position="322"/>
        <end position="343"/>
    </location>
</feature>